<dbReference type="Pfam" id="PF06886">
    <property type="entry name" value="TPX2"/>
    <property type="match status" value="1"/>
</dbReference>
<dbReference type="PhylomeDB" id="B4LUS2"/>
<evidence type="ECO:0000313" key="9">
    <source>
        <dbReference type="Proteomes" id="UP000008792"/>
    </source>
</evidence>
<feature type="domain" description="TPX2 C-terminal" evidence="7">
    <location>
        <begin position="234"/>
        <end position="290"/>
    </location>
</feature>
<dbReference type="Proteomes" id="UP000008792">
    <property type="component" value="Unassembled WGS sequence"/>
</dbReference>
<evidence type="ECO:0000256" key="5">
    <source>
        <dbReference type="SAM" id="Coils"/>
    </source>
</evidence>
<dbReference type="EMBL" id="CH940649">
    <property type="protein sequence ID" value="EDW64249.1"/>
    <property type="molecule type" value="Genomic_DNA"/>
</dbReference>
<evidence type="ECO:0000259" key="7">
    <source>
        <dbReference type="Pfam" id="PF06886"/>
    </source>
</evidence>
<dbReference type="eggNOG" id="ENOG502TBB4">
    <property type="taxonomic scope" value="Eukaryota"/>
</dbReference>
<dbReference type="OMA" id="SKAEYNW"/>
<evidence type="ECO:0000256" key="4">
    <source>
        <dbReference type="ARBA" id="ARBA00023212"/>
    </source>
</evidence>
<dbReference type="GO" id="GO:0005856">
    <property type="term" value="C:cytoskeleton"/>
    <property type="evidence" value="ECO:0007669"/>
    <property type="project" value="UniProtKB-SubCell"/>
</dbReference>
<keyword evidence="4" id="KW-0206">Cytoskeleton</keyword>
<protein>
    <recommendedName>
        <fullName evidence="7">TPX2 C-terminal domain-containing protein</fullName>
    </recommendedName>
</protein>
<dbReference type="KEGG" id="dvi:6628893"/>
<keyword evidence="9" id="KW-1185">Reference proteome</keyword>
<evidence type="ECO:0000256" key="6">
    <source>
        <dbReference type="SAM" id="MobiDB-lite"/>
    </source>
</evidence>
<comment type="similarity">
    <text evidence="2">Belongs to the TPX2 family.</text>
</comment>
<feature type="region of interest" description="Disordered" evidence="6">
    <location>
        <begin position="194"/>
        <end position="226"/>
    </location>
</feature>
<evidence type="ECO:0000256" key="2">
    <source>
        <dbReference type="ARBA" id="ARBA00005885"/>
    </source>
</evidence>
<sequence>MSELKFEYNCSQFEVEDTENLFGQMNLQPQVKQQHMAESKEKLNDDDEKTLKQQQLEQDLEQLQRRQSIVYDNAQKQVAVLENLLKTVDSDWQKEVPTGAVTQQDPAPQAYRFKDIYEHKKQQLLRQRLEQERAQRQFRSRPMPNFDQVHQQLANKQVVHHITCAVTPNVLKTSRNMLLKRRQKVEQLLQEREQERLQQQKLRPKTKPVPKFNAAPLKPANGQSSQFQLEVKPFRLSTELRAEQRKIFNSKSHLMQETRRREQAEQRKRLEHEEFKKQRQLATFRARPNPFKLQFDRAAHHE</sequence>
<feature type="region of interest" description="Disordered" evidence="6">
    <location>
        <begin position="247"/>
        <end position="302"/>
    </location>
</feature>
<dbReference type="STRING" id="7244.B4LUS2"/>
<dbReference type="InterPro" id="IPR027329">
    <property type="entry name" value="TPX2_C"/>
</dbReference>
<evidence type="ECO:0000256" key="1">
    <source>
        <dbReference type="ARBA" id="ARBA00004245"/>
    </source>
</evidence>
<evidence type="ECO:0000256" key="3">
    <source>
        <dbReference type="ARBA" id="ARBA00022490"/>
    </source>
</evidence>
<keyword evidence="3" id="KW-0963">Cytoplasm</keyword>
<reference evidence="8 9" key="1">
    <citation type="journal article" date="2007" name="Nature">
        <title>Evolution of genes and genomes on the Drosophila phylogeny.</title>
        <authorList>
            <consortium name="Drosophila 12 Genomes Consortium"/>
            <person name="Clark A.G."/>
            <person name="Eisen M.B."/>
            <person name="Smith D.R."/>
            <person name="Bergman C.M."/>
            <person name="Oliver B."/>
            <person name="Markow T.A."/>
            <person name="Kaufman T.C."/>
            <person name="Kellis M."/>
            <person name="Gelbart W."/>
            <person name="Iyer V.N."/>
            <person name="Pollard D.A."/>
            <person name="Sackton T.B."/>
            <person name="Larracuente A.M."/>
            <person name="Singh N.D."/>
            <person name="Abad J.P."/>
            <person name="Abt D.N."/>
            <person name="Adryan B."/>
            <person name="Aguade M."/>
            <person name="Akashi H."/>
            <person name="Anderson W.W."/>
            <person name="Aquadro C.F."/>
            <person name="Ardell D.H."/>
            <person name="Arguello R."/>
            <person name="Artieri C.G."/>
            <person name="Barbash D.A."/>
            <person name="Barker D."/>
            <person name="Barsanti P."/>
            <person name="Batterham P."/>
            <person name="Batzoglou S."/>
            <person name="Begun D."/>
            <person name="Bhutkar A."/>
            <person name="Blanco E."/>
            <person name="Bosak S.A."/>
            <person name="Bradley R.K."/>
            <person name="Brand A.D."/>
            <person name="Brent M.R."/>
            <person name="Brooks A.N."/>
            <person name="Brown R.H."/>
            <person name="Butlin R.K."/>
            <person name="Caggese C."/>
            <person name="Calvi B.R."/>
            <person name="Bernardo de Carvalho A."/>
            <person name="Caspi A."/>
            <person name="Castrezana S."/>
            <person name="Celniker S.E."/>
            <person name="Chang J.L."/>
            <person name="Chapple C."/>
            <person name="Chatterji S."/>
            <person name="Chinwalla A."/>
            <person name="Civetta A."/>
            <person name="Clifton S.W."/>
            <person name="Comeron J.M."/>
            <person name="Costello J.C."/>
            <person name="Coyne J.A."/>
            <person name="Daub J."/>
            <person name="David R.G."/>
            <person name="Delcher A.L."/>
            <person name="Delehaunty K."/>
            <person name="Do C.B."/>
            <person name="Ebling H."/>
            <person name="Edwards K."/>
            <person name="Eickbush T."/>
            <person name="Evans J.D."/>
            <person name="Filipski A."/>
            <person name="Findeiss S."/>
            <person name="Freyhult E."/>
            <person name="Fulton L."/>
            <person name="Fulton R."/>
            <person name="Garcia A.C."/>
            <person name="Gardiner A."/>
            <person name="Garfield D.A."/>
            <person name="Garvin B.E."/>
            <person name="Gibson G."/>
            <person name="Gilbert D."/>
            <person name="Gnerre S."/>
            <person name="Godfrey J."/>
            <person name="Good R."/>
            <person name="Gotea V."/>
            <person name="Gravely B."/>
            <person name="Greenberg A.J."/>
            <person name="Griffiths-Jones S."/>
            <person name="Gross S."/>
            <person name="Guigo R."/>
            <person name="Gustafson E.A."/>
            <person name="Haerty W."/>
            <person name="Hahn M.W."/>
            <person name="Halligan D.L."/>
            <person name="Halpern A.L."/>
            <person name="Halter G.M."/>
            <person name="Han M.V."/>
            <person name="Heger A."/>
            <person name="Hillier L."/>
            <person name="Hinrichs A.S."/>
            <person name="Holmes I."/>
            <person name="Hoskins R.A."/>
            <person name="Hubisz M.J."/>
            <person name="Hultmark D."/>
            <person name="Huntley M.A."/>
            <person name="Jaffe D.B."/>
            <person name="Jagadeeshan S."/>
            <person name="Jeck W.R."/>
            <person name="Johnson J."/>
            <person name="Jones C.D."/>
            <person name="Jordan W.C."/>
            <person name="Karpen G.H."/>
            <person name="Kataoka E."/>
            <person name="Keightley P.D."/>
            <person name="Kheradpour P."/>
            <person name="Kirkness E.F."/>
            <person name="Koerich L.B."/>
            <person name="Kristiansen K."/>
            <person name="Kudrna D."/>
            <person name="Kulathinal R.J."/>
            <person name="Kumar S."/>
            <person name="Kwok R."/>
            <person name="Lander E."/>
            <person name="Langley C.H."/>
            <person name="Lapoint R."/>
            <person name="Lazzaro B.P."/>
            <person name="Lee S.J."/>
            <person name="Levesque L."/>
            <person name="Li R."/>
            <person name="Lin C.F."/>
            <person name="Lin M.F."/>
            <person name="Lindblad-Toh K."/>
            <person name="Llopart A."/>
            <person name="Long M."/>
            <person name="Low L."/>
            <person name="Lozovsky E."/>
            <person name="Lu J."/>
            <person name="Luo M."/>
            <person name="Machado C.A."/>
            <person name="Makalowski W."/>
            <person name="Marzo M."/>
            <person name="Matsuda M."/>
            <person name="Matzkin L."/>
            <person name="McAllister B."/>
            <person name="McBride C.S."/>
            <person name="McKernan B."/>
            <person name="McKernan K."/>
            <person name="Mendez-Lago M."/>
            <person name="Minx P."/>
            <person name="Mollenhauer M.U."/>
            <person name="Montooth K."/>
            <person name="Mount S.M."/>
            <person name="Mu X."/>
            <person name="Myers E."/>
            <person name="Negre B."/>
            <person name="Newfeld S."/>
            <person name="Nielsen R."/>
            <person name="Noor M.A."/>
            <person name="O'Grady P."/>
            <person name="Pachter L."/>
            <person name="Papaceit M."/>
            <person name="Parisi M.J."/>
            <person name="Parisi M."/>
            <person name="Parts L."/>
            <person name="Pedersen J.S."/>
            <person name="Pesole G."/>
            <person name="Phillippy A.M."/>
            <person name="Ponting C.P."/>
            <person name="Pop M."/>
            <person name="Porcelli D."/>
            <person name="Powell J.R."/>
            <person name="Prohaska S."/>
            <person name="Pruitt K."/>
            <person name="Puig M."/>
            <person name="Quesneville H."/>
            <person name="Ram K.R."/>
            <person name="Rand D."/>
            <person name="Rasmussen M.D."/>
            <person name="Reed L.K."/>
            <person name="Reenan R."/>
            <person name="Reily A."/>
            <person name="Remington K.A."/>
            <person name="Rieger T.T."/>
            <person name="Ritchie M.G."/>
            <person name="Robin C."/>
            <person name="Rogers Y.H."/>
            <person name="Rohde C."/>
            <person name="Rozas J."/>
            <person name="Rubenfield M.J."/>
            <person name="Ruiz A."/>
            <person name="Russo S."/>
            <person name="Salzberg S.L."/>
            <person name="Sanchez-Gracia A."/>
            <person name="Saranga D.J."/>
            <person name="Sato H."/>
            <person name="Schaeffer S.W."/>
            <person name="Schatz M.C."/>
            <person name="Schlenke T."/>
            <person name="Schwartz R."/>
            <person name="Segarra C."/>
            <person name="Singh R.S."/>
            <person name="Sirot L."/>
            <person name="Sirota M."/>
            <person name="Sisneros N.B."/>
            <person name="Smith C.D."/>
            <person name="Smith T.F."/>
            <person name="Spieth J."/>
            <person name="Stage D.E."/>
            <person name="Stark A."/>
            <person name="Stephan W."/>
            <person name="Strausberg R.L."/>
            <person name="Strempel S."/>
            <person name="Sturgill D."/>
            <person name="Sutton G."/>
            <person name="Sutton G.G."/>
            <person name="Tao W."/>
            <person name="Teichmann S."/>
            <person name="Tobari Y.N."/>
            <person name="Tomimura Y."/>
            <person name="Tsolas J.M."/>
            <person name="Valente V.L."/>
            <person name="Venter E."/>
            <person name="Venter J.C."/>
            <person name="Vicario S."/>
            <person name="Vieira F.G."/>
            <person name="Vilella A.J."/>
            <person name="Villasante A."/>
            <person name="Walenz B."/>
            <person name="Wang J."/>
            <person name="Wasserman M."/>
            <person name="Watts T."/>
            <person name="Wilson D."/>
            <person name="Wilson R.K."/>
            <person name="Wing R.A."/>
            <person name="Wolfner M.F."/>
            <person name="Wong A."/>
            <person name="Wong G.K."/>
            <person name="Wu C.I."/>
            <person name="Wu G."/>
            <person name="Yamamoto D."/>
            <person name="Yang H.P."/>
            <person name="Yang S.P."/>
            <person name="Yorke J.A."/>
            <person name="Yoshida K."/>
            <person name="Zdobnov E."/>
            <person name="Zhang P."/>
            <person name="Zhang Y."/>
            <person name="Zimin A.V."/>
            <person name="Baldwin J."/>
            <person name="Abdouelleil A."/>
            <person name="Abdulkadir J."/>
            <person name="Abebe A."/>
            <person name="Abera B."/>
            <person name="Abreu J."/>
            <person name="Acer S.C."/>
            <person name="Aftuck L."/>
            <person name="Alexander A."/>
            <person name="An P."/>
            <person name="Anderson E."/>
            <person name="Anderson S."/>
            <person name="Arachi H."/>
            <person name="Azer M."/>
            <person name="Bachantsang P."/>
            <person name="Barry A."/>
            <person name="Bayul T."/>
            <person name="Berlin A."/>
            <person name="Bessette D."/>
            <person name="Bloom T."/>
            <person name="Blye J."/>
            <person name="Boguslavskiy L."/>
            <person name="Bonnet C."/>
            <person name="Boukhgalter B."/>
            <person name="Bourzgui I."/>
            <person name="Brown A."/>
            <person name="Cahill P."/>
            <person name="Channer S."/>
            <person name="Cheshatsang Y."/>
            <person name="Chuda L."/>
            <person name="Citroen M."/>
            <person name="Collymore A."/>
            <person name="Cooke P."/>
            <person name="Costello M."/>
            <person name="D'Aco K."/>
            <person name="Daza R."/>
            <person name="De Haan G."/>
            <person name="DeGray S."/>
            <person name="DeMaso C."/>
            <person name="Dhargay N."/>
            <person name="Dooley K."/>
            <person name="Dooley E."/>
            <person name="Doricent M."/>
            <person name="Dorje P."/>
            <person name="Dorjee K."/>
            <person name="Dupes A."/>
            <person name="Elong R."/>
            <person name="Falk J."/>
            <person name="Farina A."/>
            <person name="Faro S."/>
            <person name="Ferguson D."/>
            <person name="Fisher S."/>
            <person name="Foley C.D."/>
            <person name="Franke A."/>
            <person name="Friedrich D."/>
            <person name="Gadbois L."/>
            <person name="Gearin G."/>
            <person name="Gearin C.R."/>
            <person name="Giannoukos G."/>
            <person name="Goode T."/>
            <person name="Graham J."/>
            <person name="Grandbois E."/>
            <person name="Grewal S."/>
            <person name="Gyaltsen K."/>
            <person name="Hafez N."/>
            <person name="Hagos B."/>
            <person name="Hall J."/>
            <person name="Henson C."/>
            <person name="Hollinger A."/>
            <person name="Honan T."/>
            <person name="Huard M.D."/>
            <person name="Hughes L."/>
            <person name="Hurhula B."/>
            <person name="Husby M.E."/>
            <person name="Kamat A."/>
            <person name="Kanga B."/>
            <person name="Kashin S."/>
            <person name="Khazanovich D."/>
            <person name="Kisner P."/>
            <person name="Lance K."/>
            <person name="Lara M."/>
            <person name="Lee W."/>
            <person name="Lennon N."/>
            <person name="Letendre F."/>
            <person name="LeVine R."/>
            <person name="Lipovsky A."/>
            <person name="Liu X."/>
            <person name="Liu J."/>
            <person name="Liu S."/>
            <person name="Lokyitsang T."/>
            <person name="Lokyitsang Y."/>
            <person name="Lubonja R."/>
            <person name="Lui A."/>
            <person name="MacDonald P."/>
            <person name="Magnisalis V."/>
            <person name="Maru K."/>
            <person name="Matthews C."/>
            <person name="McCusker W."/>
            <person name="McDonough S."/>
            <person name="Mehta T."/>
            <person name="Meldrim J."/>
            <person name="Meneus L."/>
            <person name="Mihai O."/>
            <person name="Mihalev A."/>
            <person name="Mihova T."/>
            <person name="Mittelman R."/>
            <person name="Mlenga V."/>
            <person name="Montmayeur A."/>
            <person name="Mulrain L."/>
            <person name="Navidi A."/>
            <person name="Naylor J."/>
            <person name="Negash T."/>
            <person name="Nguyen T."/>
            <person name="Nguyen N."/>
            <person name="Nicol R."/>
            <person name="Norbu C."/>
            <person name="Norbu N."/>
            <person name="Novod N."/>
            <person name="O'Neill B."/>
            <person name="Osman S."/>
            <person name="Markiewicz E."/>
            <person name="Oyono O.L."/>
            <person name="Patti C."/>
            <person name="Phunkhang P."/>
            <person name="Pierre F."/>
            <person name="Priest M."/>
            <person name="Raghuraman S."/>
            <person name="Rege F."/>
            <person name="Reyes R."/>
            <person name="Rise C."/>
            <person name="Rogov P."/>
            <person name="Ross K."/>
            <person name="Ryan E."/>
            <person name="Settipalli S."/>
            <person name="Shea T."/>
            <person name="Sherpa N."/>
            <person name="Shi L."/>
            <person name="Shih D."/>
            <person name="Sparrow T."/>
            <person name="Spaulding J."/>
            <person name="Stalker J."/>
            <person name="Stange-Thomann N."/>
            <person name="Stavropoulos S."/>
            <person name="Stone C."/>
            <person name="Strader C."/>
            <person name="Tesfaye S."/>
            <person name="Thomson T."/>
            <person name="Thoulutsang Y."/>
            <person name="Thoulutsang D."/>
            <person name="Topham K."/>
            <person name="Topping I."/>
            <person name="Tsamla T."/>
            <person name="Vassiliev H."/>
            <person name="Vo A."/>
            <person name="Wangchuk T."/>
            <person name="Wangdi T."/>
            <person name="Weiand M."/>
            <person name="Wilkinson J."/>
            <person name="Wilson A."/>
            <person name="Yadav S."/>
            <person name="Young G."/>
            <person name="Yu Q."/>
            <person name="Zembek L."/>
            <person name="Zhong D."/>
            <person name="Zimmer A."/>
            <person name="Zwirko Z."/>
            <person name="Jaffe D.B."/>
            <person name="Alvarez P."/>
            <person name="Brockman W."/>
            <person name="Butler J."/>
            <person name="Chin C."/>
            <person name="Gnerre S."/>
            <person name="Grabherr M."/>
            <person name="Kleber M."/>
            <person name="Mauceli E."/>
            <person name="MacCallum I."/>
        </authorList>
    </citation>
    <scope>NUCLEOTIDE SEQUENCE [LARGE SCALE GENOMIC DNA]</scope>
    <source>
        <strain evidence="9">Tucson 15010-1051.87</strain>
    </source>
</reference>
<dbReference type="AlphaFoldDB" id="B4LUS2"/>
<proteinExistence type="inferred from homology"/>
<organism evidence="8 9">
    <name type="scientific">Drosophila virilis</name>
    <name type="common">Fruit fly</name>
    <dbReference type="NCBI Taxonomy" id="7244"/>
    <lineage>
        <taxon>Eukaryota</taxon>
        <taxon>Metazoa</taxon>
        <taxon>Ecdysozoa</taxon>
        <taxon>Arthropoda</taxon>
        <taxon>Hexapoda</taxon>
        <taxon>Insecta</taxon>
        <taxon>Pterygota</taxon>
        <taxon>Neoptera</taxon>
        <taxon>Endopterygota</taxon>
        <taxon>Diptera</taxon>
        <taxon>Brachycera</taxon>
        <taxon>Muscomorpha</taxon>
        <taxon>Ephydroidea</taxon>
        <taxon>Drosophilidae</taxon>
        <taxon>Drosophila</taxon>
    </lineage>
</organism>
<accession>B4LUS2</accession>
<gene>
    <name evidence="8" type="primary">Dvir\GJ17363</name>
    <name evidence="8" type="ORF">Dvir_GJ17363</name>
</gene>
<keyword evidence="5" id="KW-0175">Coiled coil</keyword>
<feature type="coiled-coil region" evidence="5">
    <location>
        <begin position="37"/>
        <end position="137"/>
    </location>
</feature>
<name>B4LUS2_DROVI</name>
<dbReference type="OrthoDB" id="1684416at2759"/>
<evidence type="ECO:0000313" key="8">
    <source>
        <dbReference type="EMBL" id="EDW64249.1"/>
    </source>
</evidence>
<feature type="compositionally biased region" description="Basic and acidic residues" evidence="6">
    <location>
        <begin position="254"/>
        <end position="277"/>
    </location>
</feature>
<comment type="subcellular location">
    <subcellularLocation>
        <location evidence="1">Cytoplasm</location>
        <location evidence="1">Cytoskeleton</location>
    </subcellularLocation>
</comment>
<dbReference type="InParanoid" id="B4LUS2"/>
<dbReference type="HOGENOM" id="CLU_068971_0_0_1"/>